<name>A0A814EFG2_9BILA</name>
<dbReference type="EMBL" id="CAJNOQ010002605">
    <property type="protein sequence ID" value="CAF0968190.1"/>
    <property type="molecule type" value="Genomic_DNA"/>
</dbReference>
<evidence type="ECO:0000256" key="9">
    <source>
        <dbReference type="SAM" id="Phobius"/>
    </source>
</evidence>
<evidence type="ECO:0000256" key="2">
    <source>
        <dbReference type="ARBA" id="ARBA00009172"/>
    </source>
</evidence>
<feature type="transmembrane region" description="Helical" evidence="9">
    <location>
        <begin position="6"/>
        <end position="28"/>
    </location>
</feature>
<evidence type="ECO:0000256" key="6">
    <source>
        <dbReference type="ARBA" id="ARBA00023180"/>
    </source>
</evidence>
<feature type="transmembrane region" description="Helical" evidence="9">
    <location>
        <begin position="105"/>
        <end position="129"/>
    </location>
</feature>
<evidence type="ECO:0000256" key="4">
    <source>
        <dbReference type="ARBA" id="ARBA00022989"/>
    </source>
</evidence>
<dbReference type="InterPro" id="IPR010291">
    <property type="entry name" value="Ion_channel_UNC-93"/>
</dbReference>
<dbReference type="EMBL" id="CAJNOK010012128">
    <property type="protein sequence ID" value="CAF1156578.1"/>
    <property type="molecule type" value="Genomic_DNA"/>
</dbReference>
<keyword evidence="3 9" id="KW-0812">Transmembrane</keyword>
<evidence type="ECO:0000256" key="8">
    <source>
        <dbReference type="ARBA" id="ARBA00041910"/>
    </source>
</evidence>
<feature type="transmembrane region" description="Helical" evidence="9">
    <location>
        <begin position="48"/>
        <end position="66"/>
    </location>
</feature>
<keyword evidence="6" id="KW-0325">Glycoprotein</keyword>
<comment type="subcellular location">
    <subcellularLocation>
        <location evidence="1">Membrane</location>
        <topology evidence="1">Multi-pass membrane protein</topology>
    </subcellularLocation>
</comment>
<dbReference type="GO" id="GO:0016020">
    <property type="term" value="C:membrane"/>
    <property type="evidence" value="ECO:0007669"/>
    <property type="project" value="UniProtKB-SubCell"/>
</dbReference>
<organism evidence="10 14">
    <name type="scientific">Didymodactylos carnosus</name>
    <dbReference type="NCBI Taxonomy" id="1234261"/>
    <lineage>
        <taxon>Eukaryota</taxon>
        <taxon>Metazoa</taxon>
        <taxon>Spiralia</taxon>
        <taxon>Gnathifera</taxon>
        <taxon>Rotifera</taxon>
        <taxon>Eurotatoria</taxon>
        <taxon>Bdelloidea</taxon>
        <taxon>Philodinida</taxon>
        <taxon>Philodinidae</taxon>
        <taxon>Didymodactylos</taxon>
    </lineage>
</organism>
<dbReference type="InterPro" id="IPR036259">
    <property type="entry name" value="MFS_trans_sf"/>
</dbReference>
<feature type="transmembrane region" description="Helical" evidence="9">
    <location>
        <begin position="176"/>
        <end position="197"/>
    </location>
</feature>
<evidence type="ECO:0000256" key="3">
    <source>
        <dbReference type="ARBA" id="ARBA00022692"/>
    </source>
</evidence>
<evidence type="ECO:0000256" key="7">
    <source>
        <dbReference type="ARBA" id="ARBA00040302"/>
    </source>
</evidence>
<dbReference type="Pfam" id="PF05978">
    <property type="entry name" value="UNC-93"/>
    <property type="match status" value="1"/>
</dbReference>
<dbReference type="EMBL" id="CAJOBC010002605">
    <property type="protein sequence ID" value="CAF3741506.1"/>
    <property type="molecule type" value="Genomic_DNA"/>
</dbReference>
<dbReference type="SUPFAM" id="SSF103473">
    <property type="entry name" value="MFS general substrate transporter"/>
    <property type="match status" value="1"/>
</dbReference>
<comment type="similarity">
    <text evidence="2">Belongs to the unc-93 family.</text>
</comment>
<reference evidence="10" key="1">
    <citation type="submission" date="2021-02" db="EMBL/GenBank/DDBJ databases">
        <authorList>
            <person name="Nowell W R."/>
        </authorList>
    </citation>
    <scope>NUCLEOTIDE SEQUENCE</scope>
</reference>
<proteinExistence type="inferred from homology"/>
<evidence type="ECO:0000256" key="1">
    <source>
        <dbReference type="ARBA" id="ARBA00004141"/>
    </source>
</evidence>
<dbReference type="Proteomes" id="UP000663829">
    <property type="component" value="Unassembled WGS sequence"/>
</dbReference>
<evidence type="ECO:0000313" key="13">
    <source>
        <dbReference type="EMBL" id="CAF3968068.1"/>
    </source>
</evidence>
<dbReference type="OrthoDB" id="196103at2759"/>
<sequence length="250" mass="27893">MDQGLLNVILVGSAFMILFSAFQSTGMVEQSVLEGVKNETTGNGTARFTATGYTSFAIIYSSFTVVNIVSPAIVSILGPSLSMFIGASTYFFYVLSFIQPMTWSFYLASVLIGVGAAILWTAFGVYLAVNSDELSTLRNSGVFWALFQLRKVQLPGNLYIYLVLKSDIINRHTRYLLFTVFSVVCGIGLLVFILLIWRSFVEKRLLLNSEKEKKKKKIIFQDIKQELLIALKLLKTPNMLLLLIPFAYSG</sequence>
<evidence type="ECO:0000313" key="14">
    <source>
        <dbReference type="Proteomes" id="UP000663829"/>
    </source>
</evidence>
<dbReference type="AlphaFoldDB" id="A0A814EFG2"/>
<accession>A0A814EFG2</accession>
<evidence type="ECO:0000256" key="5">
    <source>
        <dbReference type="ARBA" id="ARBA00023136"/>
    </source>
</evidence>
<evidence type="ECO:0000313" key="10">
    <source>
        <dbReference type="EMBL" id="CAF0968190.1"/>
    </source>
</evidence>
<keyword evidence="4 9" id="KW-1133">Transmembrane helix</keyword>
<evidence type="ECO:0000313" key="11">
    <source>
        <dbReference type="EMBL" id="CAF1156578.1"/>
    </source>
</evidence>
<evidence type="ECO:0000313" key="12">
    <source>
        <dbReference type="EMBL" id="CAF3741506.1"/>
    </source>
</evidence>
<dbReference type="PANTHER" id="PTHR23294:SF0">
    <property type="entry name" value="UNC93-LIKE PROTEIN MFSD11"/>
    <property type="match status" value="1"/>
</dbReference>
<dbReference type="Proteomes" id="UP000677228">
    <property type="component" value="Unassembled WGS sequence"/>
</dbReference>
<dbReference type="InterPro" id="IPR051617">
    <property type="entry name" value="UNC-93-like_regulator"/>
</dbReference>
<keyword evidence="5 9" id="KW-0472">Membrane</keyword>
<keyword evidence="14" id="KW-1185">Reference proteome</keyword>
<dbReference type="Proteomes" id="UP000682733">
    <property type="component" value="Unassembled WGS sequence"/>
</dbReference>
<dbReference type="PANTHER" id="PTHR23294">
    <property type="entry name" value="ET TRANSLATION PRODUCT-RELATED"/>
    <property type="match status" value="1"/>
</dbReference>
<dbReference type="EMBL" id="CAJOBA010033649">
    <property type="protein sequence ID" value="CAF3968068.1"/>
    <property type="molecule type" value="Genomic_DNA"/>
</dbReference>
<feature type="transmembrane region" description="Helical" evidence="9">
    <location>
        <begin position="72"/>
        <end position="93"/>
    </location>
</feature>
<gene>
    <name evidence="10" type="ORF">GPM918_LOCUS12090</name>
    <name evidence="11" type="ORF">OVA965_LOCUS21875</name>
    <name evidence="12" type="ORF">SRO942_LOCUS12091</name>
    <name evidence="13" type="ORF">TMI583_LOCUS22586</name>
</gene>
<dbReference type="Proteomes" id="UP000681722">
    <property type="component" value="Unassembled WGS sequence"/>
</dbReference>
<comment type="caution">
    <text evidence="10">The sequence shown here is derived from an EMBL/GenBank/DDBJ whole genome shotgun (WGS) entry which is preliminary data.</text>
</comment>
<protein>
    <recommendedName>
        <fullName evidence="7">UNC93-like protein MFSD11</fullName>
    </recommendedName>
    <alternativeName>
        <fullName evidence="8">Major facilitator superfamily domain-containing protein 11</fullName>
    </alternativeName>
</protein>